<accession>A0A1F5ZJX1</accession>
<gene>
    <name evidence="2" type="ORF">A3D77_07005</name>
</gene>
<dbReference type="Proteomes" id="UP000176923">
    <property type="component" value="Unassembled WGS sequence"/>
</dbReference>
<reference evidence="2 3" key="1">
    <citation type="journal article" date="2016" name="Nat. Commun.">
        <title>Thousands of microbial genomes shed light on interconnected biogeochemical processes in an aquifer system.</title>
        <authorList>
            <person name="Anantharaman K."/>
            <person name="Brown C.T."/>
            <person name="Hug L.A."/>
            <person name="Sharon I."/>
            <person name="Castelle C.J."/>
            <person name="Probst A.J."/>
            <person name="Thomas B.C."/>
            <person name="Singh A."/>
            <person name="Wilkins M.J."/>
            <person name="Karaoz U."/>
            <person name="Brodie E.L."/>
            <person name="Williams K.H."/>
            <person name="Hubbard S.S."/>
            <person name="Banfield J.F."/>
        </authorList>
    </citation>
    <scope>NUCLEOTIDE SEQUENCE [LARGE SCALE GENOMIC DNA]</scope>
</reference>
<name>A0A1F5ZJX1_9BACT</name>
<feature type="signal peptide" evidence="1">
    <location>
        <begin position="1"/>
        <end position="23"/>
    </location>
</feature>
<sequence length="399" mass="40969">MKKFATIVGTAALFGAAMLPALATGNNCSNDTTGPFSNNTCTVNNTSNVQVSNYNDAKITNDVESNVNTGHNSASYNTLGGDIVTGNATSNTVVSTVANINTTNVVGGAAAGPNTGSNHITGPGSIWGGSDGNNAVYINNDQNVNVDNQNTAVVYNDVDASSNTGYNRAKANTGPAFIKSGNGVLGVTVGTHVNDNWTQVTTGAGSTGGNTAGNSITGPFSDNIVTLNNSSDISVRNYNDMFVKNDVDASVETGDNKASYNTLGGDIVTGGARGIVGVNTEGNINTTSVQQALGGFANNGNNSTTGPGSENNTYVNNDQIISVDNANNKCWSHNADSINWGRNCYPWDLGVENFVDASSETGDNRANGNTAGGFVNATLADLWQSVVTHINDTMTTVTQ</sequence>
<evidence type="ECO:0000256" key="1">
    <source>
        <dbReference type="SAM" id="SignalP"/>
    </source>
</evidence>
<dbReference type="AlphaFoldDB" id="A0A1F5ZJX1"/>
<protein>
    <recommendedName>
        <fullName evidence="4">Trimeric autotransporter adhesin YadA-like stalk domain-containing protein</fullName>
    </recommendedName>
</protein>
<keyword evidence="1" id="KW-0732">Signal</keyword>
<evidence type="ECO:0000313" key="3">
    <source>
        <dbReference type="Proteomes" id="UP000176923"/>
    </source>
</evidence>
<dbReference type="EMBL" id="MFJL01000041">
    <property type="protein sequence ID" value="OGG12778.1"/>
    <property type="molecule type" value="Genomic_DNA"/>
</dbReference>
<evidence type="ECO:0000313" key="2">
    <source>
        <dbReference type="EMBL" id="OGG12778.1"/>
    </source>
</evidence>
<evidence type="ECO:0008006" key="4">
    <source>
        <dbReference type="Google" id="ProtNLM"/>
    </source>
</evidence>
<organism evidence="2 3">
    <name type="scientific">Candidatus Gottesmanbacteria bacterium RIFCSPHIGHO2_02_FULL_39_11</name>
    <dbReference type="NCBI Taxonomy" id="1798382"/>
    <lineage>
        <taxon>Bacteria</taxon>
        <taxon>Candidatus Gottesmaniibacteriota</taxon>
    </lineage>
</organism>
<comment type="caution">
    <text evidence="2">The sequence shown here is derived from an EMBL/GenBank/DDBJ whole genome shotgun (WGS) entry which is preliminary data.</text>
</comment>
<dbReference type="STRING" id="1798382.A3D77_07005"/>
<proteinExistence type="predicted"/>
<feature type="chain" id="PRO_5009522864" description="Trimeric autotransporter adhesin YadA-like stalk domain-containing protein" evidence="1">
    <location>
        <begin position="24"/>
        <end position="399"/>
    </location>
</feature>